<feature type="chain" id="PRO_5045338416" evidence="2">
    <location>
        <begin position="25"/>
        <end position="163"/>
    </location>
</feature>
<dbReference type="Pfam" id="PF12587">
    <property type="entry name" value="DUF3761"/>
    <property type="match status" value="1"/>
</dbReference>
<organism evidence="3 4">
    <name type="scientific">Caenimonas terrae</name>
    <dbReference type="NCBI Taxonomy" id="696074"/>
    <lineage>
        <taxon>Bacteria</taxon>
        <taxon>Pseudomonadati</taxon>
        <taxon>Pseudomonadota</taxon>
        <taxon>Betaproteobacteria</taxon>
        <taxon>Burkholderiales</taxon>
        <taxon>Comamonadaceae</taxon>
        <taxon>Caenimonas</taxon>
    </lineage>
</organism>
<feature type="compositionally biased region" description="Polar residues" evidence="1">
    <location>
        <begin position="74"/>
        <end position="85"/>
    </location>
</feature>
<keyword evidence="4" id="KW-1185">Reference proteome</keyword>
<dbReference type="EMBL" id="JBHSMF010000009">
    <property type="protein sequence ID" value="MFC5499368.1"/>
    <property type="molecule type" value="Genomic_DNA"/>
</dbReference>
<keyword evidence="2" id="KW-0732">Signal</keyword>
<evidence type="ECO:0000256" key="2">
    <source>
        <dbReference type="SAM" id="SignalP"/>
    </source>
</evidence>
<name>A0ABW0NHB0_9BURK</name>
<sequence>MTTFSFKQLLLAAGMALLSATAMAQSVPAGAPAGTTVECKDGSFAAPQSKSGSCSGHKGVKHWYGTAAAKAGSAQPQPTAANGTKETPPAVAASPRAQATPDRASLPAAAGGGAGKVWVNEASKVYHCEGDRYYGRTKKGEYMSEQEAKAHGARASHKKTCGA</sequence>
<evidence type="ECO:0000256" key="1">
    <source>
        <dbReference type="SAM" id="MobiDB-lite"/>
    </source>
</evidence>
<dbReference type="InterPro" id="IPR022236">
    <property type="entry name" value="DUF3761"/>
</dbReference>
<dbReference type="RefSeq" id="WP_376851593.1">
    <property type="nucleotide sequence ID" value="NZ_JBHSMF010000009.1"/>
</dbReference>
<protein>
    <submittedName>
        <fullName evidence="3">DUF3761 domain-containing protein</fullName>
    </submittedName>
</protein>
<feature type="region of interest" description="Disordered" evidence="1">
    <location>
        <begin position="67"/>
        <end position="113"/>
    </location>
</feature>
<comment type="caution">
    <text evidence="3">The sequence shown here is derived from an EMBL/GenBank/DDBJ whole genome shotgun (WGS) entry which is preliminary data.</text>
</comment>
<accession>A0ABW0NHB0</accession>
<reference evidence="4" key="1">
    <citation type="journal article" date="2019" name="Int. J. Syst. Evol. Microbiol.">
        <title>The Global Catalogue of Microorganisms (GCM) 10K type strain sequencing project: providing services to taxonomists for standard genome sequencing and annotation.</title>
        <authorList>
            <consortium name="The Broad Institute Genomics Platform"/>
            <consortium name="The Broad Institute Genome Sequencing Center for Infectious Disease"/>
            <person name="Wu L."/>
            <person name="Ma J."/>
        </authorList>
    </citation>
    <scope>NUCLEOTIDE SEQUENCE [LARGE SCALE GENOMIC DNA]</scope>
    <source>
        <strain evidence="4">CCUG 57401</strain>
    </source>
</reference>
<gene>
    <name evidence="3" type="ORF">ACFPOE_17620</name>
</gene>
<feature type="signal peptide" evidence="2">
    <location>
        <begin position="1"/>
        <end position="24"/>
    </location>
</feature>
<evidence type="ECO:0000313" key="3">
    <source>
        <dbReference type="EMBL" id="MFC5499368.1"/>
    </source>
</evidence>
<proteinExistence type="predicted"/>
<evidence type="ECO:0000313" key="4">
    <source>
        <dbReference type="Proteomes" id="UP001596037"/>
    </source>
</evidence>
<dbReference type="Proteomes" id="UP001596037">
    <property type="component" value="Unassembled WGS sequence"/>
</dbReference>